<dbReference type="Proteomes" id="UP001163603">
    <property type="component" value="Chromosome 8"/>
</dbReference>
<keyword evidence="2" id="KW-1185">Reference proteome</keyword>
<gene>
    <name evidence="1" type="ORF">Pint_13992</name>
</gene>
<protein>
    <submittedName>
        <fullName evidence="1">Uncharacterized protein</fullName>
    </submittedName>
</protein>
<dbReference type="EMBL" id="CM047743">
    <property type="protein sequence ID" value="KAJ0030129.1"/>
    <property type="molecule type" value="Genomic_DNA"/>
</dbReference>
<accession>A0ACC0Y561</accession>
<comment type="caution">
    <text evidence="1">The sequence shown here is derived from an EMBL/GenBank/DDBJ whole genome shotgun (WGS) entry which is preliminary data.</text>
</comment>
<sequence>MSSMVLAIVLGMVLSWKLALIAISMQPFIIGAFYTKATMMRNMSRKLVKAQNKSSELASEAVGNHRIITAFYSQEKILKLHELTQISPKKESNRQSWYAGIGLLVSQFLTAANPAGHSRDRKHDSRLIKGNQCIEINF</sequence>
<organism evidence="1 2">
    <name type="scientific">Pistacia integerrima</name>
    <dbReference type="NCBI Taxonomy" id="434235"/>
    <lineage>
        <taxon>Eukaryota</taxon>
        <taxon>Viridiplantae</taxon>
        <taxon>Streptophyta</taxon>
        <taxon>Embryophyta</taxon>
        <taxon>Tracheophyta</taxon>
        <taxon>Spermatophyta</taxon>
        <taxon>Magnoliopsida</taxon>
        <taxon>eudicotyledons</taxon>
        <taxon>Gunneridae</taxon>
        <taxon>Pentapetalae</taxon>
        <taxon>rosids</taxon>
        <taxon>malvids</taxon>
        <taxon>Sapindales</taxon>
        <taxon>Anacardiaceae</taxon>
        <taxon>Pistacia</taxon>
    </lineage>
</organism>
<proteinExistence type="predicted"/>
<name>A0ACC0Y561_9ROSI</name>
<reference evidence="2" key="1">
    <citation type="journal article" date="2023" name="G3 (Bethesda)">
        <title>Genome assembly and association tests identify interacting loci associated with vigor, precocity, and sex in interspecific pistachio rootstocks.</title>
        <authorList>
            <person name="Palmer W."/>
            <person name="Jacygrad E."/>
            <person name="Sagayaradj S."/>
            <person name="Cavanaugh K."/>
            <person name="Han R."/>
            <person name="Bertier L."/>
            <person name="Beede B."/>
            <person name="Kafkas S."/>
            <person name="Golino D."/>
            <person name="Preece J."/>
            <person name="Michelmore R."/>
        </authorList>
    </citation>
    <scope>NUCLEOTIDE SEQUENCE [LARGE SCALE GENOMIC DNA]</scope>
</reference>
<evidence type="ECO:0000313" key="2">
    <source>
        <dbReference type="Proteomes" id="UP001163603"/>
    </source>
</evidence>
<evidence type="ECO:0000313" key="1">
    <source>
        <dbReference type="EMBL" id="KAJ0030129.1"/>
    </source>
</evidence>